<dbReference type="InterPro" id="IPR036388">
    <property type="entry name" value="WH-like_DNA-bd_sf"/>
</dbReference>
<dbReference type="InterPro" id="IPR019887">
    <property type="entry name" value="Tscrpt_reg_AsnC/Lrp_C"/>
</dbReference>
<keyword evidence="6" id="KW-1185">Reference proteome</keyword>
<keyword evidence="1" id="KW-0805">Transcription regulation</keyword>
<dbReference type="EMBL" id="JBHTAS010000001">
    <property type="protein sequence ID" value="MFC7140889.1"/>
    <property type="molecule type" value="Genomic_DNA"/>
</dbReference>
<dbReference type="GO" id="GO:0003677">
    <property type="term" value="F:DNA binding"/>
    <property type="evidence" value="ECO:0007669"/>
    <property type="project" value="UniProtKB-KW"/>
</dbReference>
<reference evidence="5 6" key="1">
    <citation type="journal article" date="2019" name="Int. J. Syst. Evol. Microbiol.">
        <title>The Global Catalogue of Microorganisms (GCM) 10K type strain sequencing project: providing services to taxonomists for standard genome sequencing and annotation.</title>
        <authorList>
            <consortium name="The Broad Institute Genomics Platform"/>
            <consortium name="The Broad Institute Genome Sequencing Center for Infectious Disease"/>
            <person name="Wu L."/>
            <person name="Ma J."/>
        </authorList>
    </citation>
    <scope>NUCLEOTIDE SEQUENCE [LARGE SCALE GENOMIC DNA]</scope>
    <source>
        <strain evidence="5 6">XZYJT29</strain>
    </source>
</reference>
<dbReference type="InterPro" id="IPR019888">
    <property type="entry name" value="Tscrpt_reg_AsnC-like"/>
</dbReference>
<evidence type="ECO:0000256" key="3">
    <source>
        <dbReference type="ARBA" id="ARBA00023163"/>
    </source>
</evidence>
<dbReference type="InterPro" id="IPR011008">
    <property type="entry name" value="Dimeric_a/b-barrel"/>
</dbReference>
<dbReference type="Pfam" id="PF13412">
    <property type="entry name" value="HTH_24"/>
    <property type="match status" value="1"/>
</dbReference>
<dbReference type="GeneID" id="78821195"/>
<dbReference type="InterPro" id="IPR000485">
    <property type="entry name" value="AsnC-type_HTH_dom"/>
</dbReference>
<sequence>MIDIDDIDRQLVDGLLADGRASANELADSVGIATATATKRIRALEDAGVIEGYRADVDYAGFGYEVTAVFRLDVTGDGLGEVVADLRDTGHMIGVYEVTGGDDVVAIGKFEDTDALNAQIKDVLTHSRVESVSTNVVLDTVCEDDPVAVTAVE</sequence>
<protein>
    <submittedName>
        <fullName evidence="5">Winged helix-turn-helix transcriptional regulator</fullName>
    </submittedName>
</protein>
<comment type="caution">
    <text evidence="5">The sequence shown here is derived from an EMBL/GenBank/DDBJ whole genome shotgun (WGS) entry which is preliminary data.</text>
</comment>
<dbReference type="SMART" id="SM00344">
    <property type="entry name" value="HTH_ASNC"/>
    <property type="match status" value="1"/>
</dbReference>
<dbReference type="InterPro" id="IPR036390">
    <property type="entry name" value="WH_DNA-bd_sf"/>
</dbReference>
<evidence type="ECO:0000313" key="5">
    <source>
        <dbReference type="EMBL" id="MFC7140889.1"/>
    </source>
</evidence>
<evidence type="ECO:0000313" key="6">
    <source>
        <dbReference type="Proteomes" id="UP001596432"/>
    </source>
</evidence>
<keyword evidence="2" id="KW-0238">DNA-binding</keyword>
<gene>
    <name evidence="5" type="ORF">ACFQMA_13780</name>
</gene>
<dbReference type="PROSITE" id="PS50956">
    <property type="entry name" value="HTH_ASNC_2"/>
    <property type="match status" value="1"/>
</dbReference>
<proteinExistence type="predicted"/>
<dbReference type="PANTHER" id="PTHR30154">
    <property type="entry name" value="LEUCINE-RESPONSIVE REGULATORY PROTEIN"/>
    <property type="match status" value="1"/>
</dbReference>
<feature type="domain" description="HTH asnC-type" evidence="4">
    <location>
        <begin position="4"/>
        <end position="65"/>
    </location>
</feature>
<evidence type="ECO:0000256" key="1">
    <source>
        <dbReference type="ARBA" id="ARBA00023015"/>
    </source>
</evidence>
<dbReference type="PRINTS" id="PR00033">
    <property type="entry name" value="HTHASNC"/>
</dbReference>
<accession>A0ABD5Y8Z7</accession>
<organism evidence="5 6">
    <name type="scientific">Halosimplex aquaticum</name>
    <dbReference type="NCBI Taxonomy" id="3026162"/>
    <lineage>
        <taxon>Archaea</taxon>
        <taxon>Methanobacteriati</taxon>
        <taxon>Methanobacteriota</taxon>
        <taxon>Stenosarchaea group</taxon>
        <taxon>Halobacteria</taxon>
        <taxon>Halobacteriales</taxon>
        <taxon>Haloarculaceae</taxon>
        <taxon>Halosimplex</taxon>
    </lineage>
</organism>
<dbReference type="Gene3D" id="3.30.70.920">
    <property type="match status" value="1"/>
</dbReference>
<dbReference type="SUPFAM" id="SSF46785">
    <property type="entry name" value="Winged helix' DNA-binding domain"/>
    <property type="match status" value="1"/>
</dbReference>
<dbReference type="InterPro" id="IPR011991">
    <property type="entry name" value="ArsR-like_HTH"/>
</dbReference>
<evidence type="ECO:0000256" key="2">
    <source>
        <dbReference type="ARBA" id="ARBA00023125"/>
    </source>
</evidence>
<name>A0ABD5Y8Z7_9EURY</name>
<dbReference type="SUPFAM" id="SSF54909">
    <property type="entry name" value="Dimeric alpha+beta barrel"/>
    <property type="match status" value="1"/>
</dbReference>
<dbReference type="Proteomes" id="UP001596432">
    <property type="component" value="Unassembled WGS sequence"/>
</dbReference>
<dbReference type="CDD" id="cd00090">
    <property type="entry name" value="HTH_ARSR"/>
    <property type="match status" value="1"/>
</dbReference>
<dbReference type="PANTHER" id="PTHR30154:SF34">
    <property type="entry name" value="TRANSCRIPTIONAL REGULATOR AZLB"/>
    <property type="match status" value="1"/>
</dbReference>
<evidence type="ECO:0000259" key="4">
    <source>
        <dbReference type="PROSITE" id="PS50956"/>
    </source>
</evidence>
<dbReference type="AlphaFoldDB" id="A0ABD5Y8Z7"/>
<dbReference type="RefSeq" id="WP_274321972.1">
    <property type="nucleotide sequence ID" value="NZ_CP118158.1"/>
</dbReference>
<keyword evidence="3" id="KW-0804">Transcription</keyword>
<dbReference type="Gene3D" id="1.10.10.10">
    <property type="entry name" value="Winged helix-like DNA-binding domain superfamily/Winged helix DNA-binding domain"/>
    <property type="match status" value="1"/>
</dbReference>
<dbReference type="Pfam" id="PF01037">
    <property type="entry name" value="AsnC_trans_reg"/>
    <property type="match status" value="1"/>
</dbReference>